<dbReference type="InterPro" id="IPR020845">
    <property type="entry name" value="AMP-binding_CS"/>
</dbReference>
<dbReference type="Gene3D" id="3.30.559.10">
    <property type="entry name" value="Chloramphenicol acetyltransferase-like domain"/>
    <property type="match status" value="1"/>
</dbReference>
<dbReference type="Pfam" id="PF00975">
    <property type="entry name" value="Thioesterase"/>
    <property type="match status" value="1"/>
</dbReference>
<dbReference type="FunFam" id="3.40.50.980:FF:000001">
    <property type="entry name" value="Non-ribosomal peptide synthetase"/>
    <property type="match status" value="1"/>
</dbReference>
<evidence type="ECO:0000256" key="3">
    <source>
        <dbReference type="ARBA" id="ARBA00022553"/>
    </source>
</evidence>
<feature type="domain" description="Carrier" evidence="4">
    <location>
        <begin position="539"/>
        <end position="613"/>
    </location>
</feature>
<proteinExistence type="predicted"/>
<dbReference type="GO" id="GO:0031177">
    <property type="term" value="F:phosphopantetheine binding"/>
    <property type="evidence" value="ECO:0007669"/>
    <property type="project" value="InterPro"/>
</dbReference>
<evidence type="ECO:0000313" key="6">
    <source>
        <dbReference type="Proteomes" id="UP000287247"/>
    </source>
</evidence>
<dbReference type="InterPro" id="IPR045851">
    <property type="entry name" value="AMP-bd_C_sf"/>
</dbReference>
<dbReference type="SUPFAM" id="SSF53474">
    <property type="entry name" value="alpha/beta-Hydrolases"/>
    <property type="match status" value="1"/>
</dbReference>
<dbReference type="PANTHER" id="PTHR45527:SF1">
    <property type="entry name" value="FATTY ACID SYNTHASE"/>
    <property type="match status" value="1"/>
</dbReference>
<sequence length="1440" mass="165137">MNNFPSLTQSEQHQLLEDWTNTQTDYPRNSTIHELFQLQAAQTPDAVAIAYKTQEITYHELDIKSNRLANYLQKNGVTTETLVALYLDRSPDLIITILAILKAGGAYLPLDTSAPKNRIKTILEDSQTPILITKKSELNKLQEMAQDIEIICVDDNLNLTNILNDIERDNKTTTNNLAYVMYTSGSTGKPKGVCILHRGVIRLVKNTNYAHFGSDEVVLQLASIAFDASTFEIWAPLLNGGKLVLMPAKTPSLQEIGEVIKQYNVTTLWLTAGLFNLIVEEQIENLKPLRQLLAGGDVLSITNVKKVLEQLPNCQLINGYGPTENTTFTCCHKITIDDTTKKSIPIGFPIANTQVYILDNDLQLVPIGITGELYIGGDGLARGYLNQPDLTRERFIKNPFSNDPNSRLYKTGDRVRWNKEGNIEFLGRIDFQVKIRGYRVELGEIETVLTKNPQIQSTVILTTEDNPNNKQIIAYIIPKTEITVTELRTYLQDKLPDYMIPSEFIFLKEFTLNINGKIDRQQLLNLRLELNKNNKKIISPRTPIETDLVTIWTEILGKSVSINDEFTQLGGNSLQAIQIISRIRDILGIDLPVQELLKGSTITELATIIETSTIQENSLNWSTLELKAIAGNGDFPLSLYQERMWLITQQSGKNPVYNLPIVFRLQGSLNIPILEKAINQLIQRHESLRTFFPLVDGFPIQRILPTFSLNLTVELTSETSSEKQIEQQIQTEINRPFQLNKKPPIRSLLLQLNSDKFIFIIVIHHLIADGWSLSLILQELSNLYNDLINNHTNFLPPVVVQYKDFSINHQQWLQNPQVYRPLVDYWSQKLKDAPPFISFPTDHPRPPLQTFEGGIQSFNIDAELTQKIYNLSKQNKSTLYMILLGVFLIFLHRYSHQEDLVIGVPVANRNLTEIESTIGCFSNVIPLRINLSKNCSFLALLDTIKQVSLEAYTYQEFPVEQMLKELAKARDFSYTPWFQVVFNFLNIPINNLDFSDVQSRPVLQEKPSALFDLMVLSWETPMGIEGFFEYNTNLFEASTIQEFIKHFKFLLQEIVNYPTQNIDHVCLSIKKEQNSFVTFNGKINYDTLTFPSNSISSKTSEIHIKPQTELELRLVNIWEQVLNSNSISLQDNFFDLGGHSLLAMRILAKIEQEFNINLPLSNFLQTPTVESLVKQIKNQENMIQESSVVTIKNQGNNFPLFFINSIRQAQKIGDYLDKNQPFYILNILGITGFLKPQVNSLKLKDIAAKFIEDMQTIQPHGPYFLITYCADSFLTFEMAQQLQANGEKIAFLGFIDAIWGQQDIGIYFHWYNLRQFGINYLVEMFKNKLFWTKEKWIIRLRYWQGQLFSNNNKPLPRYIEDVRLLNAFELARNQYSPQSYSGKVTLFISQEYRLLHSSQLESLVTEGVEIQEIPGYHHTLFKDPYVQILVQKIQTYLNRI</sequence>
<dbReference type="SUPFAM" id="SSF52777">
    <property type="entry name" value="CoA-dependent acyltransferases"/>
    <property type="match status" value="2"/>
</dbReference>
<dbReference type="RefSeq" id="WP_125061029.1">
    <property type="nucleotide sequence ID" value="NZ_BDQK01000001.1"/>
</dbReference>
<keyword evidence="6" id="KW-1185">Reference proteome</keyword>
<dbReference type="SUPFAM" id="SSF56801">
    <property type="entry name" value="Acetyl-CoA synthetase-like"/>
    <property type="match status" value="1"/>
</dbReference>
<dbReference type="OrthoDB" id="473401at2"/>
<dbReference type="CDD" id="cd19531">
    <property type="entry name" value="LCL_NRPS-like"/>
    <property type="match status" value="1"/>
</dbReference>
<dbReference type="SMART" id="SM00823">
    <property type="entry name" value="PKS_PP"/>
    <property type="match status" value="2"/>
</dbReference>
<dbReference type="InterPro" id="IPR020806">
    <property type="entry name" value="PKS_PP-bd"/>
</dbReference>
<dbReference type="InterPro" id="IPR009081">
    <property type="entry name" value="PP-bd_ACP"/>
</dbReference>
<dbReference type="InterPro" id="IPR001242">
    <property type="entry name" value="Condensation_dom"/>
</dbReference>
<dbReference type="GO" id="GO:0003824">
    <property type="term" value="F:catalytic activity"/>
    <property type="evidence" value="ECO:0007669"/>
    <property type="project" value="InterPro"/>
</dbReference>
<dbReference type="InterPro" id="IPR000873">
    <property type="entry name" value="AMP-dep_synth/lig_dom"/>
</dbReference>
<evidence type="ECO:0000256" key="2">
    <source>
        <dbReference type="ARBA" id="ARBA00022450"/>
    </source>
</evidence>
<dbReference type="GO" id="GO:0008610">
    <property type="term" value="P:lipid biosynthetic process"/>
    <property type="evidence" value="ECO:0007669"/>
    <property type="project" value="UniProtKB-ARBA"/>
</dbReference>
<dbReference type="Pfam" id="PF00501">
    <property type="entry name" value="AMP-binding"/>
    <property type="match status" value="1"/>
</dbReference>
<accession>A0A401ICQ0</accession>
<dbReference type="InterPro" id="IPR029058">
    <property type="entry name" value="AB_hydrolase_fold"/>
</dbReference>
<dbReference type="GO" id="GO:0043041">
    <property type="term" value="P:amino acid activation for nonribosomal peptide biosynthetic process"/>
    <property type="evidence" value="ECO:0007669"/>
    <property type="project" value="TreeGrafter"/>
</dbReference>
<evidence type="ECO:0000313" key="5">
    <source>
        <dbReference type="EMBL" id="GBF79045.1"/>
    </source>
</evidence>
<gene>
    <name evidence="5" type="ORF">AsFPU1_0437</name>
</gene>
<dbReference type="PANTHER" id="PTHR45527">
    <property type="entry name" value="NONRIBOSOMAL PEPTIDE SYNTHETASE"/>
    <property type="match status" value="1"/>
</dbReference>
<comment type="cofactor">
    <cofactor evidence="1">
        <name>pantetheine 4'-phosphate</name>
        <dbReference type="ChEBI" id="CHEBI:47942"/>
    </cofactor>
</comment>
<dbReference type="SUPFAM" id="SSF47336">
    <property type="entry name" value="ACP-like"/>
    <property type="match status" value="2"/>
</dbReference>
<dbReference type="Proteomes" id="UP000287247">
    <property type="component" value="Unassembled WGS sequence"/>
</dbReference>
<dbReference type="Pfam" id="PF00668">
    <property type="entry name" value="Condensation"/>
    <property type="match status" value="1"/>
</dbReference>
<dbReference type="Gene3D" id="3.30.300.30">
    <property type="match status" value="1"/>
</dbReference>
<dbReference type="InterPro" id="IPR010071">
    <property type="entry name" value="AA_adenyl_dom"/>
</dbReference>
<dbReference type="FunFam" id="3.40.50.12780:FF:000012">
    <property type="entry name" value="Non-ribosomal peptide synthetase"/>
    <property type="match status" value="1"/>
</dbReference>
<dbReference type="InterPro" id="IPR006162">
    <property type="entry name" value="Ppantetheine_attach_site"/>
</dbReference>
<dbReference type="NCBIfam" id="TIGR01733">
    <property type="entry name" value="AA-adenyl-dom"/>
    <property type="match status" value="1"/>
</dbReference>
<feature type="domain" description="Carrier" evidence="4">
    <location>
        <begin position="1105"/>
        <end position="1180"/>
    </location>
</feature>
<reference evidence="6" key="1">
    <citation type="submission" date="2017-05" db="EMBL/GenBank/DDBJ databases">
        <title>Physiological properties and genetic analysis related to exopolysaccharide production of fresh-water unicellular cyanobacterium Aphanothece sacrum, Suizenji Nori, that has been cultured as a food source in Japan.</title>
        <authorList>
            <person name="Kanesaki Y."/>
            <person name="Yoshikawa S."/>
            <person name="Ohki K."/>
        </authorList>
    </citation>
    <scope>NUCLEOTIDE SEQUENCE [LARGE SCALE GENOMIC DNA]</scope>
    <source>
        <strain evidence="6">FPU1</strain>
    </source>
</reference>
<dbReference type="PROSITE" id="PS00012">
    <property type="entry name" value="PHOSPHOPANTETHEINE"/>
    <property type="match status" value="2"/>
</dbReference>
<dbReference type="Gene3D" id="3.40.50.1820">
    <property type="entry name" value="alpha/beta hydrolase"/>
    <property type="match status" value="1"/>
</dbReference>
<dbReference type="PROSITE" id="PS50075">
    <property type="entry name" value="CARRIER"/>
    <property type="match status" value="2"/>
</dbReference>
<evidence type="ECO:0000256" key="1">
    <source>
        <dbReference type="ARBA" id="ARBA00001957"/>
    </source>
</evidence>
<protein>
    <submittedName>
        <fullName evidence="5">Non-ribosomal peptide synthetase</fullName>
    </submittedName>
</protein>
<keyword evidence="3" id="KW-0597">Phosphoprotein</keyword>
<name>A0A401ICQ0_APHSA</name>
<dbReference type="Gene3D" id="1.10.1200.10">
    <property type="entry name" value="ACP-like"/>
    <property type="match status" value="2"/>
</dbReference>
<dbReference type="CDD" id="cd12117">
    <property type="entry name" value="A_NRPS_Srf_like"/>
    <property type="match status" value="1"/>
</dbReference>
<dbReference type="InterPro" id="IPR023213">
    <property type="entry name" value="CAT-like_dom_sf"/>
</dbReference>
<dbReference type="Pfam" id="PF13193">
    <property type="entry name" value="AMP-binding_C"/>
    <property type="match status" value="1"/>
</dbReference>
<dbReference type="Gene3D" id="3.30.559.30">
    <property type="entry name" value="Nonribosomal peptide synthetase, condensation domain"/>
    <property type="match status" value="1"/>
</dbReference>
<dbReference type="FunFam" id="1.10.1200.10:FF:000005">
    <property type="entry name" value="Nonribosomal peptide synthetase 1"/>
    <property type="match status" value="1"/>
</dbReference>
<dbReference type="Gene3D" id="3.40.50.980">
    <property type="match status" value="2"/>
</dbReference>
<dbReference type="PROSITE" id="PS00455">
    <property type="entry name" value="AMP_BINDING"/>
    <property type="match status" value="1"/>
</dbReference>
<dbReference type="InterPro" id="IPR001031">
    <property type="entry name" value="Thioesterase"/>
</dbReference>
<dbReference type="EMBL" id="BDQK01000001">
    <property type="protein sequence ID" value="GBF79045.1"/>
    <property type="molecule type" value="Genomic_DNA"/>
</dbReference>
<keyword evidence="2" id="KW-0596">Phosphopantetheine</keyword>
<evidence type="ECO:0000259" key="4">
    <source>
        <dbReference type="PROSITE" id="PS50075"/>
    </source>
</evidence>
<dbReference type="FunFam" id="2.30.38.10:FF:000001">
    <property type="entry name" value="Non-ribosomal peptide synthetase PvdI"/>
    <property type="match status" value="1"/>
</dbReference>
<organism evidence="5 6">
    <name type="scientific">Aphanothece sacrum FPU1</name>
    <dbReference type="NCBI Taxonomy" id="1920663"/>
    <lineage>
        <taxon>Bacteria</taxon>
        <taxon>Bacillati</taxon>
        <taxon>Cyanobacteriota</taxon>
        <taxon>Cyanophyceae</taxon>
        <taxon>Oscillatoriophycideae</taxon>
        <taxon>Chroococcales</taxon>
        <taxon>Aphanothecaceae</taxon>
        <taxon>Aphanothece</taxon>
    </lineage>
</organism>
<dbReference type="Pfam" id="PF00550">
    <property type="entry name" value="PP-binding"/>
    <property type="match status" value="2"/>
</dbReference>
<comment type="caution">
    <text evidence="5">The sequence shown here is derived from an EMBL/GenBank/DDBJ whole genome shotgun (WGS) entry which is preliminary data.</text>
</comment>
<dbReference type="GO" id="GO:0044550">
    <property type="term" value="P:secondary metabolite biosynthetic process"/>
    <property type="evidence" value="ECO:0007669"/>
    <property type="project" value="TreeGrafter"/>
</dbReference>
<dbReference type="GO" id="GO:0005829">
    <property type="term" value="C:cytosol"/>
    <property type="evidence" value="ECO:0007669"/>
    <property type="project" value="TreeGrafter"/>
</dbReference>
<dbReference type="InterPro" id="IPR025110">
    <property type="entry name" value="AMP-bd_C"/>
</dbReference>
<dbReference type="InterPro" id="IPR036736">
    <property type="entry name" value="ACP-like_sf"/>
</dbReference>
<dbReference type="Gene3D" id="2.30.38.10">
    <property type="entry name" value="Luciferase, Domain 3"/>
    <property type="match status" value="1"/>
</dbReference>